<proteinExistence type="predicted"/>
<keyword evidence="3" id="KW-0274">FAD</keyword>
<protein>
    <submittedName>
        <fullName evidence="6">FAD-binding protein</fullName>
    </submittedName>
</protein>
<evidence type="ECO:0000313" key="6">
    <source>
        <dbReference type="EMBL" id="MCX2974324.1"/>
    </source>
</evidence>
<evidence type="ECO:0000256" key="3">
    <source>
        <dbReference type="ARBA" id="ARBA00022827"/>
    </source>
</evidence>
<gene>
    <name evidence="6" type="ORF">EYC87_12090</name>
</gene>
<dbReference type="InterPro" id="IPR051914">
    <property type="entry name" value="FAD-linked_OxidoTrans_Type4"/>
</dbReference>
<reference evidence="6" key="1">
    <citation type="submission" date="2019-02" db="EMBL/GenBank/DDBJ databases">
        <authorList>
            <person name="Li S.-H."/>
        </authorList>
    </citation>
    <scope>NUCLEOTIDE SEQUENCE</scope>
    <source>
        <strain evidence="6">IMCC8485</strain>
    </source>
</reference>
<organism evidence="6 7">
    <name type="scientific">Candidatus Seongchinamella marina</name>
    <dbReference type="NCBI Taxonomy" id="2518990"/>
    <lineage>
        <taxon>Bacteria</taxon>
        <taxon>Pseudomonadati</taxon>
        <taxon>Pseudomonadota</taxon>
        <taxon>Gammaproteobacteria</taxon>
        <taxon>Cellvibrionales</taxon>
        <taxon>Halieaceae</taxon>
        <taxon>Seongchinamella</taxon>
    </lineage>
</organism>
<evidence type="ECO:0000256" key="2">
    <source>
        <dbReference type="ARBA" id="ARBA00022630"/>
    </source>
</evidence>
<dbReference type="PANTHER" id="PTHR42934:SF1">
    <property type="entry name" value="GLYCOLATE OXIDASE SUBUNIT GLCD"/>
    <property type="match status" value="1"/>
</dbReference>
<dbReference type="PANTHER" id="PTHR42934">
    <property type="entry name" value="GLYCOLATE OXIDASE SUBUNIT GLCD"/>
    <property type="match status" value="1"/>
</dbReference>
<dbReference type="Proteomes" id="UP001143307">
    <property type="component" value="Unassembled WGS sequence"/>
</dbReference>
<accession>A0ABT3SYH1</accession>
<dbReference type="InterPro" id="IPR016171">
    <property type="entry name" value="Vanillyl_alc_oxidase_C-sub2"/>
</dbReference>
<sequence>MNPDKPLTKNALLAGLRAILPADCLIEDQESQRPFECDGLLLYRELPLLVALPETVAQIQSVLKCCHQLGVPVVARGSGTGLCAGAMPHPEGVLLGLSKLNNILEVDPKARTARLQPGVTNLAISEAAAAHGLYYGPDPSSQIACSIGGNVAENSGGVHCLKYGLTVHNLLCVEMLTVEGERTTLGGGGLDSPGYDLMALVTGSEGLLGIVTEVTVKLLPCPEVARLVMAGFDSVRAAGDAVGAVIAAGIIPAGLEMMDALAIQAAEDFAQAGYPKEAQALLLCELDGTAEEVDQHVDAVTNIFNQHGASSLRVSSDDAERALLWKGRKSAFPAIGRLSADYYCMDGTIPRSQVSHVLEEISKLSAKYQLRCANVFHAGDGNLHPLIMFDSGDPQQLARAERFGADILELSVAVGGCITGEHGVGLEKLNQMPSQFSEAELHQFEDIKHAFDPALTLNPGKGIPILKRCQEYRALPRRHSHD</sequence>
<dbReference type="Gene3D" id="3.30.70.2740">
    <property type="match status" value="1"/>
</dbReference>
<dbReference type="SUPFAM" id="SSF56176">
    <property type="entry name" value="FAD-binding/transporter-associated domain-like"/>
    <property type="match status" value="1"/>
</dbReference>
<evidence type="ECO:0000256" key="4">
    <source>
        <dbReference type="ARBA" id="ARBA00023002"/>
    </source>
</evidence>
<evidence type="ECO:0000259" key="5">
    <source>
        <dbReference type="PROSITE" id="PS51387"/>
    </source>
</evidence>
<dbReference type="SUPFAM" id="SSF55103">
    <property type="entry name" value="FAD-linked oxidases, C-terminal domain"/>
    <property type="match status" value="1"/>
</dbReference>
<dbReference type="InterPro" id="IPR036318">
    <property type="entry name" value="FAD-bd_PCMH-like_sf"/>
</dbReference>
<dbReference type="Pfam" id="PF02913">
    <property type="entry name" value="FAD-oxidase_C"/>
    <property type="match status" value="1"/>
</dbReference>
<keyword evidence="7" id="KW-1185">Reference proteome</keyword>
<comment type="cofactor">
    <cofactor evidence="1">
        <name>FAD</name>
        <dbReference type="ChEBI" id="CHEBI:57692"/>
    </cofactor>
</comment>
<dbReference type="InterPro" id="IPR006094">
    <property type="entry name" value="Oxid_FAD_bind_N"/>
</dbReference>
<keyword evidence="4" id="KW-0560">Oxidoreductase</keyword>
<dbReference type="PROSITE" id="PS51387">
    <property type="entry name" value="FAD_PCMH"/>
    <property type="match status" value="1"/>
</dbReference>
<dbReference type="EMBL" id="SHNP01000004">
    <property type="protein sequence ID" value="MCX2974324.1"/>
    <property type="molecule type" value="Genomic_DNA"/>
</dbReference>
<dbReference type="Pfam" id="PF01565">
    <property type="entry name" value="FAD_binding_4"/>
    <property type="match status" value="1"/>
</dbReference>
<comment type="caution">
    <text evidence="6">The sequence shown here is derived from an EMBL/GenBank/DDBJ whole genome shotgun (WGS) entry which is preliminary data.</text>
</comment>
<dbReference type="InterPro" id="IPR004113">
    <property type="entry name" value="FAD-bd_oxidored_4_C"/>
</dbReference>
<dbReference type="Gene3D" id="1.10.45.10">
    <property type="entry name" value="Vanillyl-alcohol Oxidase, Chain A, domain 4"/>
    <property type="match status" value="1"/>
</dbReference>
<dbReference type="Gene3D" id="3.30.465.10">
    <property type="match status" value="1"/>
</dbReference>
<name>A0ABT3SYH1_9GAMM</name>
<evidence type="ECO:0000256" key="1">
    <source>
        <dbReference type="ARBA" id="ARBA00001974"/>
    </source>
</evidence>
<dbReference type="InterPro" id="IPR016166">
    <property type="entry name" value="FAD-bd_PCMH"/>
</dbReference>
<keyword evidence="2" id="KW-0285">Flavoprotein</keyword>
<dbReference type="InterPro" id="IPR016169">
    <property type="entry name" value="FAD-bd_PCMH_sub2"/>
</dbReference>
<feature type="domain" description="FAD-binding PCMH-type" evidence="5">
    <location>
        <begin position="43"/>
        <end position="221"/>
    </location>
</feature>
<evidence type="ECO:0000313" key="7">
    <source>
        <dbReference type="Proteomes" id="UP001143307"/>
    </source>
</evidence>
<dbReference type="InterPro" id="IPR016164">
    <property type="entry name" value="FAD-linked_Oxase-like_C"/>
</dbReference>